<dbReference type="Pfam" id="PF13444">
    <property type="entry name" value="Acetyltransf_5"/>
    <property type="match status" value="1"/>
</dbReference>
<keyword evidence="1" id="KW-0012">Acyltransferase</keyword>
<accession>A0ABS9D4Z3</accession>
<reference evidence="1 2" key="1">
    <citation type="submission" date="2022-01" db="EMBL/GenBank/DDBJ databases">
        <title>Paraglaciecola sp. G1-23.</title>
        <authorList>
            <person name="Jin M.S."/>
            <person name="Han D.M."/>
            <person name="Kim H.M."/>
            <person name="Jeon C.O."/>
        </authorList>
    </citation>
    <scope>NUCLEOTIDE SEQUENCE [LARGE SCALE GENOMIC DNA]</scope>
    <source>
        <strain evidence="1 2">G1-23</strain>
    </source>
</reference>
<dbReference type="Gene3D" id="3.40.630.30">
    <property type="match status" value="1"/>
</dbReference>
<proteinExistence type="predicted"/>
<gene>
    <name evidence="1" type="ORF">L0668_06430</name>
</gene>
<dbReference type="SUPFAM" id="SSF55729">
    <property type="entry name" value="Acyl-CoA N-acyltransferases (Nat)"/>
    <property type="match status" value="1"/>
</dbReference>
<dbReference type="EMBL" id="JAKGAS010000003">
    <property type="protein sequence ID" value="MCF2947734.1"/>
    <property type="molecule type" value="Genomic_DNA"/>
</dbReference>
<organism evidence="1 2">
    <name type="scientific">Paraglaciecola algarum</name>
    <dbReference type="NCBI Taxonomy" id="3050085"/>
    <lineage>
        <taxon>Bacteria</taxon>
        <taxon>Pseudomonadati</taxon>
        <taxon>Pseudomonadota</taxon>
        <taxon>Gammaproteobacteria</taxon>
        <taxon>Alteromonadales</taxon>
        <taxon>Alteromonadaceae</taxon>
        <taxon>Paraglaciecola</taxon>
    </lineage>
</organism>
<name>A0ABS9D4Z3_9ALTE</name>
<dbReference type="Proteomes" id="UP001521137">
    <property type="component" value="Unassembled WGS sequence"/>
</dbReference>
<keyword evidence="2" id="KW-1185">Reference proteome</keyword>
<comment type="caution">
    <text evidence="1">The sequence shown here is derived from an EMBL/GenBank/DDBJ whole genome shotgun (WGS) entry which is preliminary data.</text>
</comment>
<keyword evidence="1" id="KW-0808">Transferase</keyword>
<dbReference type="RefSeq" id="WP_235311269.1">
    <property type="nucleotide sequence ID" value="NZ_JAKGAS010000003.1"/>
</dbReference>
<evidence type="ECO:0000313" key="1">
    <source>
        <dbReference type="EMBL" id="MCF2947734.1"/>
    </source>
</evidence>
<dbReference type="InterPro" id="IPR016181">
    <property type="entry name" value="Acyl_CoA_acyltransferase"/>
</dbReference>
<dbReference type="InterPro" id="IPR022484">
    <property type="entry name" value="PEP-CTERM/exosrtase_acylTfrase"/>
</dbReference>
<dbReference type="GO" id="GO:0016746">
    <property type="term" value="F:acyltransferase activity"/>
    <property type="evidence" value="ECO:0007669"/>
    <property type="project" value="UniProtKB-KW"/>
</dbReference>
<sequence>MKKLRKYAEKPIIGPIIKKLMNFEVSRQANKISTHFSEYLGPVIAFSDLQKSESYKIRHNVYCQELKFEELKPNGLEIDSFDSHSTHCLIKHIPSGDYAGTVRIVKSTNENQLLPIEKYCISSIDENKVHPSDFPRHEICEISRLAVPAQFRKRQTDKFTGSATGVINENIYSERELRCFPFIAVGLYLTAASVCLRLGIKHCFVMMEPRLARSLRFVGIPFDQVGPVVEYHGKRAPFYISRHQLMNSMSPGFKSMLTNIDKKVEEQFYEDK</sequence>
<protein>
    <submittedName>
        <fullName evidence="1">PEP-CTERM/exosortase system-associated acyltransferase</fullName>
    </submittedName>
</protein>
<dbReference type="NCBIfam" id="TIGR03694">
    <property type="entry name" value="exosort_acyl"/>
    <property type="match status" value="1"/>
</dbReference>
<evidence type="ECO:0000313" key="2">
    <source>
        <dbReference type="Proteomes" id="UP001521137"/>
    </source>
</evidence>